<dbReference type="GeneID" id="80348917"/>
<sequence>MEQIASALGDGARWRIVELLAERPRSVGELAELTGLRQPQTTKHLQTLGRAGLVSVTPLGQRRIWAAEAAPLRSFEERLRELIDTVEANAGERDVLARYHAAIEAETARAQQDRWADERTFAFDRVFPAPRKVLWRHWAEPDLLASWWAPPSMTIVDCEIDPEPGGRVVLDYRDAEGRYRSEGQVRDATPPDHLAFDLAVLDPSGAVSFTGHYDLAFTDVPEGTRLRLDLRITDTAVEAVPFIAGIETGWGQVLDKLADAVGTPRSKTTDTPKEAQS</sequence>
<dbReference type="InterPro" id="IPR036390">
    <property type="entry name" value="WH_DNA-bd_sf"/>
</dbReference>
<dbReference type="CDD" id="cd07814">
    <property type="entry name" value="SRPBCC_CalC_Aha1-like"/>
    <property type="match status" value="1"/>
</dbReference>
<dbReference type="InterPro" id="IPR011991">
    <property type="entry name" value="ArsR-like_HTH"/>
</dbReference>
<dbReference type="AlphaFoldDB" id="A0A7G1KQ26"/>
<name>A0A7G1KQ26_9NOCA</name>
<dbReference type="GO" id="GO:0003700">
    <property type="term" value="F:DNA-binding transcription factor activity"/>
    <property type="evidence" value="ECO:0007669"/>
    <property type="project" value="InterPro"/>
</dbReference>
<dbReference type="PANTHER" id="PTHR33154:SF33">
    <property type="entry name" value="TRANSCRIPTIONAL REPRESSOR SDPR"/>
    <property type="match status" value="1"/>
</dbReference>
<evidence type="ECO:0000256" key="4">
    <source>
        <dbReference type="ARBA" id="ARBA00023163"/>
    </source>
</evidence>
<dbReference type="InterPro" id="IPR051081">
    <property type="entry name" value="HTH_MetalResp_TranReg"/>
</dbReference>
<dbReference type="SUPFAM" id="SSF55961">
    <property type="entry name" value="Bet v1-like"/>
    <property type="match status" value="1"/>
</dbReference>
<dbReference type="EMBL" id="AP023396">
    <property type="protein sequence ID" value="BCK56686.1"/>
    <property type="molecule type" value="Genomic_DNA"/>
</dbReference>
<dbReference type="Proteomes" id="UP000516173">
    <property type="component" value="Chromosome"/>
</dbReference>
<dbReference type="InterPro" id="IPR036388">
    <property type="entry name" value="WH-like_DNA-bd_sf"/>
</dbReference>
<gene>
    <name evidence="6" type="ORF">NWFMUON74_44580</name>
</gene>
<protein>
    <submittedName>
        <fullName evidence="6">ArsR family transcriptional regulator</fullName>
    </submittedName>
</protein>
<dbReference type="GO" id="GO:0003677">
    <property type="term" value="F:DNA binding"/>
    <property type="evidence" value="ECO:0007669"/>
    <property type="project" value="UniProtKB-KW"/>
</dbReference>
<accession>A0A7G1KQ26</accession>
<evidence type="ECO:0000256" key="3">
    <source>
        <dbReference type="ARBA" id="ARBA00023125"/>
    </source>
</evidence>
<keyword evidence="4" id="KW-0804">Transcription</keyword>
<reference evidence="6 7" key="1">
    <citation type="submission" date="2020-08" db="EMBL/GenBank/DDBJ databases">
        <title>Genome Sequencing of Nocardia wallacei strain FMUON74 and assembly.</title>
        <authorList>
            <person name="Toyokawa M."/>
            <person name="Uesaka K."/>
        </authorList>
    </citation>
    <scope>NUCLEOTIDE SEQUENCE [LARGE SCALE GENOMIC DNA]</scope>
    <source>
        <strain evidence="6 7">FMUON74</strain>
    </source>
</reference>
<proteinExistence type="inferred from homology"/>
<dbReference type="SUPFAM" id="SSF46785">
    <property type="entry name" value="Winged helix' DNA-binding domain"/>
    <property type="match status" value="1"/>
</dbReference>
<organism evidence="6 7">
    <name type="scientific">Nocardia wallacei</name>
    <dbReference type="NCBI Taxonomy" id="480035"/>
    <lineage>
        <taxon>Bacteria</taxon>
        <taxon>Bacillati</taxon>
        <taxon>Actinomycetota</taxon>
        <taxon>Actinomycetes</taxon>
        <taxon>Mycobacteriales</taxon>
        <taxon>Nocardiaceae</taxon>
        <taxon>Nocardia</taxon>
    </lineage>
</organism>
<keyword evidence="7" id="KW-1185">Reference proteome</keyword>
<evidence type="ECO:0000256" key="1">
    <source>
        <dbReference type="ARBA" id="ARBA00006817"/>
    </source>
</evidence>
<dbReference type="InterPro" id="IPR001845">
    <property type="entry name" value="HTH_ArsR_DNA-bd_dom"/>
</dbReference>
<feature type="domain" description="HTH arsR-type" evidence="5">
    <location>
        <begin position="1"/>
        <end position="87"/>
    </location>
</feature>
<dbReference type="Pfam" id="PF08327">
    <property type="entry name" value="AHSA1"/>
    <property type="match status" value="1"/>
</dbReference>
<dbReference type="SMART" id="SM00418">
    <property type="entry name" value="HTH_ARSR"/>
    <property type="match status" value="1"/>
</dbReference>
<keyword evidence="2" id="KW-0805">Transcription regulation</keyword>
<dbReference type="CDD" id="cd00090">
    <property type="entry name" value="HTH_ARSR"/>
    <property type="match status" value="1"/>
</dbReference>
<dbReference type="RefSeq" id="WP_187683713.1">
    <property type="nucleotide sequence ID" value="NZ_AP023396.1"/>
</dbReference>
<dbReference type="NCBIfam" id="NF033788">
    <property type="entry name" value="HTH_metalloreg"/>
    <property type="match status" value="1"/>
</dbReference>
<keyword evidence="3" id="KW-0238">DNA-binding</keyword>
<dbReference type="PANTHER" id="PTHR33154">
    <property type="entry name" value="TRANSCRIPTIONAL REGULATOR, ARSR FAMILY"/>
    <property type="match status" value="1"/>
</dbReference>
<dbReference type="KEGG" id="nwl:NWFMUON74_44580"/>
<dbReference type="Pfam" id="PF01022">
    <property type="entry name" value="HTH_5"/>
    <property type="match status" value="1"/>
</dbReference>
<evidence type="ECO:0000313" key="7">
    <source>
        <dbReference type="Proteomes" id="UP000516173"/>
    </source>
</evidence>
<dbReference type="InterPro" id="IPR023393">
    <property type="entry name" value="START-like_dom_sf"/>
</dbReference>
<evidence type="ECO:0000256" key="2">
    <source>
        <dbReference type="ARBA" id="ARBA00023015"/>
    </source>
</evidence>
<evidence type="ECO:0000313" key="6">
    <source>
        <dbReference type="EMBL" id="BCK56686.1"/>
    </source>
</evidence>
<dbReference type="Gene3D" id="3.30.530.20">
    <property type="match status" value="1"/>
</dbReference>
<comment type="similarity">
    <text evidence="1">Belongs to the AHA1 family.</text>
</comment>
<dbReference type="InterPro" id="IPR013538">
    <property type="entry name" value="ASHA1/2-like_C"/>
</dbReference>
<dbReference type="Gene3D" id="1.10.10.10">
    <property type="entry name" value="Winged helix-like DNA-binding domain superfamily/Winged helix DNA-binding domain"/>
    <property type="match status" value="1"/>
</dbReference>
<dbReference type="PROSITE" id="PS50987">
    <property type="entry name" value="HTH_ARSR_2"/>
    <property type="match status" value="1"/>
</dbReference>
<evidence type="ECO:0000259" key="5">
    <source>
        <dbReference type="PROSITE" id="PS50987"/>
    </source>
</evidence>